<proteinExistence type="predicted"/>
<accession>A0A174CV47</accession>
<reference evidence="1 2" key="1">
    <citation type="submission" date="2015-09" db="EMBL/GenBank/DDBJ databases">
        <authorList>
            <consortium name="Pathogen Informatics"/>
        </authorList>
    </citation>
    <scope>NUCLEOTIDE SEQUENCE [LARGE SCALE GENOMIC DNA]</scope>
    <source>
        <strain evidence="1 2">2789STDY5608854</strain>
    </source>
</reference>
<sequence>MKAKKYRREILLKAHRYAKYQQDFLGVVLCKSEYTIAEAERAVKAFFKDKERD</sequence>
<gene>
    <name evidence="1" type="ORF">ERS852411_01064</name>
</gene>
<dbReference type="Proteomes" id="UP000095746">
    <property type="component" value="Unassembled WGS sequence"/>
</dbReference>
<organism evidence="1 2">
    <name type="scientific">Flavonifractor plautii</name>
    <name type="common">Fusobacterium plautii</name>
    <dbReference type="NCBI Taxonomy" id="292800"/>
    <lineage>
        <taxon>Bacteria</taxon>
        <taxon>Bacillati</taxon>
        <taxon>Bacillota</taxon>
        <taxon>Clostridia</taxon>
        <taxon>Eubacteriales</taxon>
        <taxon>Oscillospiraceae</taxon>
        <taxon>Flavonifractor</taxon>
    </lineage>
</organism>
<dbReference type="AlphaFoldDB" id="A0A174CV47"/>
<name>A0A174CV47_FLAPL</name>
<protein>
    <submittedName>
        <fullName evidence="1">Uncharacterized protein</fullName>
    </submittedName>
</protein>
<dbReference type="EMBL" id="CYZT01000051">
    <property type="protein sequence ID" value="CUO15605.1"/>
    <property type="molecule type" value="Genomic_DNA"/>
</dbReference>
<evidence type="ECO:0000313" key="2">
    <source>
        <dbReference type="Proteomes" id="UP000095746"/>
    </source>
</evidence>
<evidence type="ECO:0000313" key="1">
    <source>
        <dbReference type="EMBL" id="CUO15605.1"/>
    </source>
</evidence>